<reference evidence="1" key="3">
    <citation type="submission" date="2022-06" db="UniProtKB">
        <authorList>
            <consortium name="EnsemblPlants"/>
        </authorList>
    </citation>
    <scope>IDENTIFICATION</scope>
</reference>
<dbReference type="EnsemblPlants" id="TuG1812G0500004633.01.T01">
    <property type="protein sequence ID" value="TuG1812G0500004633.01.T01.cds290833"/>
    <property type="gene ID" value="TuG1812G0500004633.01"/>
</dbReference>
<proteinExistence type="predicted"/>
<evidence type="ECO:0000313" key="2">
    <source>
        <dbReference type="Proteomes" id="UP000015106"/>
    </source>
</evidence>
<keyword evidence="2" id="KW-1185">Reference proteome</keyword>
<evidence type="ECO:0000313" key="1">
    <source>
        <dbReference type="EnsemblPlants" id="TuG1812G0500004633.01.T01.cds290833"/>
    </source>
</evidence>
<dbReference type="Gramene" id="TuG1812G0500004633.01.T01">
    <property type="protein sequence ID" value="TuG1812G0500004633.01.T01.cds290833"/>
    <property type="gene ID" value="TuG1812G0500004633.01"/>
</dbReference>
<dbReference type="AlphaFoldDB" id="A0A8R7QJJ9"/>
<name>A0A8R7QJJ9_TRIUA</name>
<sequence>MLPIALATRGACSRAIRAGDDGLVFGWSVDVAQLQLGLGVSLLECLHCWRSRSAGDRHDMSEVFG</sequence>
<dbReference type="Proteomes" id="UP000015106">
    <property type="component" value="Chromosome 5"/>
</dbReference>
<organism evidence="1 2">
    <name type="scientific">Triticum urartu</name>
    <name type="common">Red wild einkorn</name>
    <name type="synonym">Crithodium urartu</name>
    <dbReference type="NCBI Taxonomy" id="4572"/>
    <lineage>
        <taxon>Eukaryota</taxon>
        <taxon>Viridiplantae</taxon>
        <taxon>Streptophyta</taxon>
        <taxon>Embryophyta</taxon>
        <taxon>Tracheophyta</taxon>
        <taxon>Spermatophyta</taxon>
        <taxon>Magnoliopsida</taxon>
        <taxon>Liliopsida</taxon>
        <taxon>Poales</taxon>
        <taxon>Poaceae</taxon>
        <taxon>BOP clade</taxon>
        <taxon>Pooideae</taxon>
        <taxon>Triticodae</taxon>
        <taxon>Triticeae</taxon>
        <taxon>Triticinae</taxon>
        <taxon>Triticum</taxon>
    </lineage>
</organism>
<reference evidence="1" key="2">
    <citation type="submission" date="2018-03" db="EMBL/GenBank/DDBJ databases">
        <title>The Triticum urartu genome reveals the dynamic nature of wheat genome evolution.</title>
        <authorList>
            <person name="Ling H."/>
            <person name="Ma B."/>
            <person name="Shi X."/>
            <person name="Liu H."/>
            <person name="Dong L."/>
            <person name="Sun H."/>
            <person name="Cao Y."/>
            <person name="Gao Q."/>
            <person name="Zheng S."/>
            <person name="Li Y."/>
            <person name="Yu Y."/>
            <person name="Du H."/>
            <person name="Qi M."/>
            <person name="Li Y."/>
            <person name="Yu H."/>
            <person name="Cui Y."/>
            <person name="Wang N."/>
            <person name="Chen C."/>
            <person name="Wu H."/>
            <person name="Zhao Y."/>
            <person name="Zhang J."/>
            <person name="Li Y."/>
            <person name="Zhou W."/>
            <person name="Zhang B."/>
            <person name="Hu W."/>
            <person name="Eijk M."/>
            <person name="Tang J."/>
            <person name="Witsenboer H."/>
            <person name="Zhao S."/>
            <person name="Li Z."/>
            <person name="Zhang A."/>
            <person name="Wang D."/>
            <person name="Liang C."/>
        </authorList>
    </citation>
    <scope>NUCLEOTIDE SEQUENCE [LARGE SCALE GENOMIC DNA]</scope>
    <source>
        <strain evidence="1">cv. G1812</strain>
    </source>
</reference>
<protein>
    <submittedName>
        <fullName evidence="1">Uncharacterized protein</fullName>
    </submittedName>
</protein>
<accession>A0A8R7QJJ9</accession>
<reference evidence="2" key="1">
    <citation type="journal article" date="2013" name="Nature">
        <title>Draft genome of the wheat A-genome progenitor Triticum urartu.</title>
        <authorList>
            <person name="Ling H.Q."/>
            <person name="Zhao S."/>
            <person name="Liu D."/>
            <person name="Wang J."/>
            <person name="Sun H."/>
            <person name="Zhang C."/>
            <person name="Fan H."/>
            <person name="Li D."/>
            <person name="Dong L."/>
            <person name="Tao Y."/>
            <person name="Gao C."/>
            <person name="Wu H."/>
            <person name="Li Y."/>
            <person name="Cui Y."/>
            <person name="Guo X."/>
            <person name="Zheng S."/>
            <person name="Wang B."/>
            <person name="Yu K."/>
            <person name="Liang Q."/>
            <person name="Yang W."/>
            <person name="Lou X."/>
            <person name="Chen J."/>
            <person name="Feng M."/>
            <person name="Jian J."/>
            <person name="Zhang X."/>
            <person name="Luo G."/>
            <person name="Jiang Y."/>
            <person name="Liu J."/>
            <person name="Wang Z."/>
            <person name="Sha Y."/>
            <person name="Zhang B."/>
            <person name="Wu H."/>
            <person name="Tang D."/>
            <person name="Shen Q."/>
            <person name="Xue P."/>
            <person name="Zou S."/>
            <person name="Wang X."/>
            <person name="Liu X."/>
            <person name="Wang F."/>
            <person name="Yang Y."/>
            <person name="An X."/>
            <person name="Dong Z."/>
            <person name="Zhang K."/>
            <person name="Zhang X."/>
            <person name="Luo M.C."/>
            <person name="Dvorak J."/>
            <person name="Tong Y."/>
            <person name="Wang J."/>
            <person name="Yang H."/>
            <person name="Li Z."/>
            <person name="Wang D."/>
            <person name="Zhang A."/>
            <person name="Wang J."/>
        </authorList>
    </citation>
    <scope>NUCLEOTIDE SEQUENCE</scope>
    <source>
        <strain evidence="2">cv. G1812</strain>
    </source>
</reference>